<feature type="non-terminal residue" evidence="1">
    <location>
        <position position="284"/>
    </location>
</feature>
<comment type="caution">
    <text evidence="1">The sequence shown here is derived from an EMBL/GenBank/DDBJ whole genome shotgun (WGS) entry which is preliminary data.</text>
</comment>
<dbReference type="EMBL" id="PJQM01000644">
    <property type="protein sequence ID" value="RCI04568.1"/>
    <property type="molecule type" value="Genomic_DNA"/>
</dbReference>
<accession>A0A367KQT8</accession>
<evidence type="ECO:0000313" key="1">
    <source>
        <dbReference type="EMBL" id="RCI04568.1"/>
    </source>
</evidence>
<organism evidence="1 2">
    <name type="scientific">Rhizopus stolonifer</name>
    <name type="common">Rhizopus nigricans</name>
    <dbReference type="NCBI Taxonomy" id="4846"/>
    <lineage>
        <taxon>Eukaryota</taxon>
        <taxon>Fungi</taxon>
        <taxon>Fungi incertae sedis</taxon>
        <taxon>Mucoromycota</taxon>
        <taxon>Mucoromycotina</taxon>
        <taxon>Mucoromycetes</taxon>
        <taxon>Mucorales</taxon>
        <taxon>Mucorineae</taxon>
        <taxon>Rhizopodaceae</taxon>
        <taxon>Rhizopus</taxon>
    </lineage>
</organism>
<protein>
    <submittedName>
        <fullName evidence="1">Uncharacterized protein</fullName>
    </submittedName>
</protein>
<gene>
    <name evidence="1" type="ORF">CU098_012995</name>
</gene>
<sequence length="284" mass="32763">MINQAISVTVASSLLNCIPSFFSAPLSLKISDNSHHSFSEALKKSGRYDVKIIKDTHPISSITRKRRTPSPIREAERSVKEMKEWWFQQNNDEEPENIIPHALIDESLISSTSKYVQFENNDCSMEKVAKYSTEVSYAIENKLAPFFVESCLKFDFSFLFVTQFEVYYRNEENIDSSATHTLNDPYYDMPVGVIRDKNEKGKAWFEVSVFYKRYEILITGGMLGEMGSNQLNPFLGPSVPFSNLTSKKRRSTTNIIIPYKKQDSLLRERNLRNWTKPSASFKWA</sequence>
<evidence type="ECO:0000313" key="2">
    <source>
        <dbReference type="Proteomes" id="UP000253551"/>
    </source>
</evidence>
<dbReference type="AlphaFoldDB" id="A0A367KQT8"/>
<dbReference type="Proteomes" id="UP000253551">
    <property type="component" value="Unassembled WGS sequence"/>
</dbReference>
<name>A0A367KQT8_RHIST</name>
<dbReference type="OrthoDB" id="2286118at2759"/>
<proteinExistence type="predicted"/>
<reference evidence="1 2" key="1">
    <citation type="journal article" date="2018" name="G3 (Bethesda)">
        <title>Phylogenetic and Phylogenomic Definition of Rhizopus Species.</title>
        <authorList>
            <person name="Gryganskyi A.P."/>
            <person name="Golan J."/>
            <person name="Dolatabadi S."/>
            <person name="Mondo S."/>
            <person name="Robb S."/>
            <person name="Idnurm A."/>
            <person name="Muszewska A."/>
            <person name="Steczkiewicz K."/>
            <person name="Masonjones S."/>
            <person name="Liao H.L."/>
            <person name="Gajdeczka M.T."/>
            <person name="Anike F."/>
            <person name="Vuek A."/>
            <person name="Anishchenko I.M."/>
            <person name="Voigt K."/>
            <person name="de Hoog G.S."/>
            <person name="Smith M.E."/>
            <person name="Heitman J."/>
            <person name="Vilgalys R."/>
            <person name="Stajich J.E."/>
        </authorList>
    </citation>
    <scope>NUCLEOTIDE SEQUENCE [LARGE SCALE GENOMIC DNA]</scope>
    <source>
        <strain evidence="1 2">LSU 92-RS-03</strain>
    </source>
</reference>
<keyword evidence="2" id="KW-1185">Reference proteome</keyword>